<gene>
    <name evidence="1" type="ORF">CPB84DRAFT_1890644</name>
</gene>
<accession>A0A9P5N9X4</accession>
<proteinExistence type="predicted"/>
<protein>
    <submittedName>
        <fullName evidence="1">Uncharacterized protein</fullName>
    </submittedName>
</protein>
<name>A0A9P5N9X4_GYMJU</name>
<sequence>MSLDNQFARMSTCQTRQIVTKIGGTFSALQLCFSSCCLFQLNDYYQWKTGSVTADATSIRAIWHLCDEVYLTVGVVGADLKTRVAQTLDRVGDVYLPALAQIMLFWVIANDCFSEIVGSYIENLTITVEVPTGRRKPFELATSTHKSSSSDSFPLYKIVPRLTNLKRAYWSVLDDRTKSFFVGLFPLLRKLDLFLLVFLPVSVFSGCASLEELHVWGAETDLNYLPANADKVKIRALEVGYGPDPSRKPIAPLFSPPHSPLDISHLRNLKLTDALLPVSDVDDILKLCSNNLQELDLFLALHAKNVRPLSFEKTPNLGLLHNLCFLILRSTIESHPLFTLEEHNDLLYVASTLKTLPFDNFHCKQLQLTLQIEFIDLHNFENIVTSLSGWSDLTALLEENGIYFESIKIMFRRAEYNEKLVLIPILLTAMEDIMDRNEGLKRLREKGMLLYEYF</sequence>
<dbReference type="EMBL" id="JADNYJ010000205">
    <property type="protein sequence ID" value="KAF8874948.1"/>
    <property type="molecule type" value="Genomic_DNA"/>
</dbReference>
<reference evidence="1" key="1">
    <citation type="submission" date="2020-11" db="EMBL/GenBank/DDBJ databases">
        <authorList>
            <consortium name="DOE Joint Genome Institute"/>
            <person name="Ahrendt S."/>
            <person name="Riley R."/>
            <person name="Andreopoulos W."/>
            <person name="LaButti K."/>
            <person name="Pangilinan J."/>
            <person name="Ruiz-duenas F.J."/>
            <person name="Barrasa J.M."/>
            <person name="Sanchez-Garcia M."/>
            <person name="Camarero S."/>
            <person name="Miyauchi S."/>
            <person name="Serrano A."/>
            <person name="Linde D."/>
            <person name="Babiker R."/>
            <person name="Drula E."/>
            <person name="Ayuso-Fernandez I."/>
            <person name="Pacheco R."/>
            <person name="Padilla G."/>
            <person name="Ferreira P."/>
            <person name="Barriuso J."/>
            <person name="Kellner H."/>
            <person name="Castanera R."/>
            <person name="Alfaro M."/>
            <person name="Ramirez L."/>
            <person name="Pisabarro A.G."/>
            <person name="Kuo A."/>
            <person name="Tritt A."/>
            <person name="Lipzen A."/>
            <person name="He G."/>
            <person name="Yan M."/>
            <person name="Ng V."/>
            <person name="Cullen D."/>
            <person name="Martin F."/>
            <person name="Rosso M.-N."/>
            <person name="Henrissat B."/>
            <person name="Hibbett D."/>
            <person name="Martinez A.T."/>
            <person name="Grigoriev I.V."/>
        </authorList>
    </citation>
    <scope>NUCLEOTIDE SEQUENCE</scope>
    <source>
        <strain evidence="1">AH 44721</strain>
    </source>
</reference>
<evidence type="ECO:0000313" key="2">
    <source>
        <dbReference type="Proteomes" id="UP000724874"/>
    </source>
</evidence>
<keyword evidence="2" id="KW-1185">Reference proteome</keyword>
<dbReference type="Proteomes" id="UP000724874">
    <property type="component" value="Unassembled WGS sequence"/>
</dbReference>
<evidence type="ECO:0000313" key="1">
    <source>
        <dbReference type="EMBL" id="KAF8874948.1"/>
    </source>
</evidence>
<comment type="caution">
    <text evidence="1">The sequence shown here is derived from an EMBL/GenBank/DDBJ whole genome shotgun (WGS) entry which is preliminary data.</text>
</comment>
<organism evidence="1 2">
    <name type="scientific">Gymnopilus junonius</name>
    <name type="common">Spectacular rustgill mushroom</name>
    <name type="synonym">Gymnopilus spectabilis subsp. junonius</name>
    <dbReference type="NCBI Taxonomy" id="109634"/>
    <lineage>
        <taxon>Eukaryota</taxon>
        <taxon>Fungi</taxon>
        <taxon>Dikarya</taxon>
        <taxon>Basidiomycota</taxon>
        <taxon>Agaricomycotina</taxon>
        <taxon>Agaricomycetes</taxon>
        <taxon>Agaricomycetidae</taxon>
        <taxon>Agaricales</taxon>
        <taxon>Agaricineae</taxon>
        <taxon>Hymenogastraceae</taxon>
        <taxon>Gymnopilus</taxon>
    </lineage>
</organism>
<dbReference type="AlphaFoldDB" id="A0A9P5N9X4"/>